<dbReference type="Proteomes" id="UP001141806">
    <property type="component" value="Unassembled WGS sequence"/>
</dbReference>
<comment type="caution">
    <text evidence="1">The sequence shown here is derived from an EMBL/GenBank/DDBJ whole genome shotgun (WGS) entry which is preliminary data.</text>
</comment>
<organism evidence="1 2">
    <name type="scientific">Protea cynaroides</name>
    <dbReference type="NCBI Taxonomy" id="273540"/>
    <lineage>
        <taxon>Eukaryota</taxon>
        <taxon>Viridiplantae</taxon>
        <taxon>Streptophyta</taxon>
        <taxon>Embryophyta</taxon>
        <taxon>Tracheophyta</taxon>
        <taxon>Spermatophyta</taxon>
        <taxon>Magnoliopsida</taxon>
        <taxon>Proteales</taxon>
        <taxon>Proteaceae</taxon>
        <taxon>Protea</taxon>
    </lineage>
</organism>
<evidence type="ECO:0000313" key="2">
    <source>
        <dbReference type="Proteomes" id="UP001141806"/>
    </source>
</evidence>
<dbReference type="AlphaFoldDB" id="A0A9Q0QN33"/>
<reference evidence="1" key="1">
    <citation type="journal article" date="2023" name="Plant J.">
        <title>The genome of the king protea, Protea cynaroides.</title>
        <authorList>
            <person name="Chang J."/>
            <person name="Duong T.A."/>
            <person name="Schoeman C."/>
            <person name="Ma X."/>
            <person name="Roodt D."/>
            <person name="Barker N."/>
            <person name="Li Z."/>
            <person name="Van de Peer Y."/>
            <person name="Mizrachi E."/>
        </authorList>
    </citation>
    <scope>NUCLEOTIDE SEQUENCE</scope>
    <source>
        <tissue evidence="1">Young leaves</tissue>
    </source>
</reference>
<dbReference type="OrthoDB" id="646413at2759"/>
<accession>A0A9Q0QN33</accession>
<evidence type="ECO:0000313" key="1">
    <source>
        <dbReference type="EMBL" id="KAJ4965653.1"/>
    </source>
</evidence>
<proteinExistence type="predicted"/>
<gene>
    <name evidence="1" type="ORF">NE237_017502</name>
</gene>
<dbReference type="PANTHER" id="PTHR33384">
    <property type="entry name" value="EXPRESSED PROTEIN"/>
    <property type="match status" value="1"/>
</dbReference>
<protein>
    <submittedName>
        <fullName evidence="1">Uncharacterized protein</fullName>
    </submittedName>
</protein>
<name>A0A9Q0QN33_9MAGN</name>
<dbReference type="EMBL" id="JAMYWD010000007">
    <property type="protein sequence ID" value="KAJ4965653.1"/>
    <property type="molecule type" value="Genomic_DNA"/>
</dbReference>
<keyword evidence="2" id="KW-1185">Reference proteome</keyword>
<sequence>MHRFAVKSNLVDSSSVSTTSKLGFAAEEKPICPKPRRLGVPPEFLKPLPRCVKHSQSNAEERSHIFALIDDAKTQEQSGKEWELEGFAGCCCCCCSPTCLYSGSPPTRTDNALVHDVHFVHQMELVSPFMRTKLSDRFGFASPSPI</sequence>
<dbReference type="PANTHER" id="PTHR33384:SF17">
    <property type="entry name" value="VQ DOMAIN-CONTAINING PROTEIN"/>
    <property type="match status" value="1"/>
</dbReference>